<dbReference type="PANTHER" id="PTHR30193">
    <property type="entry name" value="ABC TRANSPORTER PERMEASE PROTEIN"/>
    <property type="match status" value="1"/>
</dbReference>
<comment type="similarity">
    <text evidence="7">Belongs to the binding-protein-dependent transport system permease family.</text>
</comment>
<dbReference type="Proteomes" id="UP000252415">
    <property type="component" value="Unassembled WGS sequence"/>
</dbReference>
<feature type="transmembrane region" description="Helical" evidence="7">
    <location>
        <begin position="288"/>
        <end position="308"/>
    </location>
</feature>
<feature type="transmembrane region" description="Helical" evidence="7">
    <location>
        <begin position="256"/>
        <end position="276"/>
    </location>
</feature>
<dbReference type="RefSeq" id="WP_114378292.1">
    <property type="nucleotide sequence ID" value="NZ_QPJD01000001.1"/>
</dbReference>
<gene>
    <name evidence="9" type="ORF">DFP97_101423</name>
</gene>
<feature type="transmembrane region" description="Helical" evidence="7">
    <location>
        <begin position="181"/>
        <end position="204"/>
    </location>
</feature>
<comment type="subcellular location">
    <subcellularLocation>
        <location evidence="1 7">Cell membrane</location>
        <topology evidence="1 7">Multi-pass membrane protein</topology>
    </subcellularLocation>
</comment>
<evidence type="ECO:0000256" key="4">
    <source>
        <dbReference type="ARBA" id="ARBA00022692"/>
    </source>
</evidence>
<dbReference type="Gene3D" id="1.10.3720.10">
    <property type="entry name" value="MetI-like"/>
    <property type="match status" value="1"/>
</dbReference>
<keyword evidence="4 7" id="KW-0812">Transmembrane</keyword>
<dbReference type="InterPro" id="IPR035906">
    <property type="entry name" value="MetI-like_sf"/>
</dbReference>
<organism evidence="9 10">
    <name type="scientific">Paenibacillus prosopidis</name>
    <dbReference type="NCBI Taxonomy" id="630520"/>
    <lineage>
        <taxon>Bacteria</taxon>
        <taxon>Bacillati</taxon>
        <taxon>Bacillota</taxon>
        <taxon>Bacilli</taxon>
        <taxon>Bacillales</taxon>
        <taxon>Paenibacillaceae</taxon>
        <taxon>Paenibacillus</taxon>
    </lineage>
</organism>
<keyword evidence="2 7" id="KW-0813">Transport</keyword>
<evidence type="ECO:0000259" key="8">
    <source>
        <dbReference type="PROSITE" id="PS50928"/>
    </source>
</evidence>
<keyword evidence="3" id="KW-1003">Cell membrane</keyword>
<dbReference type="SUPFAM" id="SSF161098">
    <property type="entry name" value="MetI-like"/>
    <property type="match status" value="1"/>
</dbReference>
<keyword evidence="10" id="KW-1185">Reference proteome</keyword>
<dbReference type="OrthoDB" id="9788108at2"/>
<feature type="transmembrane region" description="Helical" evidence="7">
    <location>
        <begin position="132"/>
        <end position="150"/>
    </location>
</feature>
<dbReference type="PANTHER" id="PTHR30193:SF1">
    <property type="entry name" value="ABC TRANSPORTER PERMEASE PROTEIN YESP-RELATED"/>
    <property type="match status" value="1"/>
</dbReference>
<evidence type="ECO:0000256" key="7">
    <source>
        <dbReference type="RuleBase" id="RU363032"/>
    </source>
</evidence>
<feature type="transmembrane region" description="Helical" evidence="7">
    <location>
        <begin position="225"/>
        <end position="244"/>
    </location>
</feature>
<evidence type="ECO:0000256" key="3">
    <source>
        <dbReference type="ARBA" id="ARBA00022475"/>
    </source>
</evidence>
<dbReference type="PROSITE" id="PS50928">
    <property type="entry name" value="ABC_TM1"/>
    <property type="match status" value="1"/>
</dbReference>
<sequence>MNRSSSTALNAAKAGPILKKKSMLSRFLSRWESPVAGYLFLAPWLIGLFLLTFWPMLQSLYFSFTKYSLLEQPEWTGFGNYERIFTSDAVFLQSLKVTFLFVLFSVPLKLFAALLIAMLLKQNIRGMSFYRTMIYLPSLIGTSIAVSILWRNIFDSDGLFNQLLALFGIKGVSWITNPQTALGTLILLVVWQFGSSMVIFLAGLKQISTELYEASSVDGATRIRQFFSITLPMLSPVILFNLVLQTIGSFQMFTQAFIITEGGPINSTYMYALYLYDRAFGRLQMGYASALAWIMLIIIAVCTALIFMSSKYWVFYENDGRKKG</sequence>
<dbReference type="GO" id="GO:0005886">
    <property type="term" value="C:plasma membrane"/>
    <property type="evidence" value="ECO:0007669"/>
    <property type="project" value="UniProtKB-SubCell"/>
</dbReference>
<dbReference type="AlphaFoldDB" id="A0A368WD64"/>
<evidence type="ECO:0000313" key="9">
    <source>
        <dbReference type="EMBL" id="RCW52077.1"/>
    </source>
</evidence>
<dbReference type="GO" id="GO:0055085">
    <property type="term" value="P:transmembrane transport"/>
    <property type="evidence" value="ECO:0007669"/>
    <property type="project" value="InterPro"/>
</dbReference>
<evidence type="ECO:0000256" key="5">
    <source>
        <dbReference type="ARBA" id="ARBA00022989"/>
    </source>
</evidence>
<dbReference type="CDD" id="cd06261">
    <property type="entry name" value="TM_PBP2"/>
    <property type="match status" value="1"/>
</dbReference>
<reference evidence="9 10" key="1">
    <citation type="submission" date="2018-07" db="EMBL/GenBank/DDBJ databases">
        <title>Genomic Encyclopedia of Type Strains, Phase III (KMG-III): the genomes of soil and plant-associated and newly described type strains.</title>
        <authorList>
            <person name="Whitman W."/>
        </authorList>
    </citation>
    <scope>NUCLEOTIDE SEQUENCE [LARGE SCALE GENOMIC DNA]</scope>
    <source>
        <strain evidence="9 10">CECT 7506</strain>
    </source>
</reference>
<feature type="domain" description="ABC transmembrane type-1" evidence="8">
    <location>
        <begin position="91"/>
        <end position="306"/>
    </location>
</feature>
<evidence type="ECO:0000256" key="2">
    <source>
        <dbReference type="ARBA" id="ARBA00022448"/>
    </source>
</evidence>
<dbReference type="InterPro" id="IPR051393">
    <property type="entry name" value="ABC_transporter_permease"/>
</dbReference>
<keyword evidence="6 7" id="KW-0472">Membrane</keyword>
<dbReference type="SUPFAM" id="SSF160964">
    <property type="entry name" value="MalF N-terminal region-like"/>
    <property type="match status" value="1"/>
</dbReference>
<feature type="transmembrane region" description="Helical" evidence="7">
    <location>
        <begin position="35"/>
        <end position="57"/>
    </location>
</feature>
<evidence type="ECO:0000313" key="10">
    <source>
        <dbReference type="Proteomes" id="UP000252415"/>
    </source>
</evidence>
<dbReference type="InterPro" id="IPR000515">
    <property type="entry name" value="MetI-like"/>
</dbReference>
<evidence type="ECO:0000256" key="1">
    <source>
        <dbReference type="ARBA" id="ARBA00004651"/>
    </source>
</evidence>
<evidence type="ECO:0000256" key="6">
    <source>
        <dbReference type="ARBA" id="ARBA00023136"/>
    </source>
</evidence>
<dbReference type="EMBL" id="QPJD01000001">
    <property type="protein sequence ID" value="RCW52077.1"/>
    <property type="molecule type" value="Genomic_DNA"/>
</dbReference>
<name>A0A368WD64_9BACL</name>
<dbReference type="Pfam" id="PF00528">
    <property type="entry name" value="BPD_transp_1"/>
    <property type="match status" value="1"/>
</dbReference>
<accession>A0A368WD64</accession>
<comment type="caution">
    <text evidence="9">The sequence shown here is derived from an EMBL/GenBank/DDBJ whole genome shotgun (WGS) entry which is preliminary data.</text>
</comment>
<protein>
    <submittedName>
        <fullName evidence="9">Carbohydrate ABC transporter membrane protein 1 (CUT1 family)</fullName>
    </submittedName>
</protein>
<keyword evidence="5 7" id="KW-1133">Transmembrane helix</keyword>
<proteinExistence type="inferred from homology"/>
<feature type="transmembrane region" description="Helical" evidence="7">
    <location>
        <begin position="97"/>
        <end position="120"/>
    </location>
</feature>